<dbReference type="SUPFAM" id="SSF47384">
    <property type="entry name" value="Homodimeric domain of signal transducing histidine kinase"/>
    <property type="match status" value="1"/>
</dbReference>
<dbReference type="PROSITE" id="PS50110">
    <property type="entry name" value="RESPONSE_REGULATORY"/>
    <property type="match status" value="1"/>
</dbReference>
<dbReference type="Pfam" id="PF00072">
    <property type="entry name" value="Response_reg"/>
    <property type="match status" value="1"/>
</dbReference>
<keyword evidence="6" id="KW-0418">Kinase</keyword>
<dbReference type="GO" id="GO:0006355">
    <property type="term" value="P:regulation of DNA-templated transcription"/>
    <property type="evidence" value="ECO:0007669"/>
    <property type="project" value="InterPro"/>
</dbReference>
<feature type="domain" description="PAS" evidence="14">
    <location>
        <begin position="129"/>
        <end position="199"/>
    </location>
</feature>
<dbReference type="GO" id="GO:0005524">
    <property type="term" value="F:ATP binding"/>
    <property type="evidence" value="ECO:0007669"/>
    <property type="project" value="UniProtKB-KW"/>
</dbReference>
<dbReference type="InterPro" id="IPR000014">
    <property type="entry name" value="PAS"/>
</dbReference>
<dbReference type="FunFam" id="3.30.450.20:FF:000060">
    <property type="entry name" value="Sensor protein FixL"/>
    <property type="match status" value="1"/>
</dbReference>
<dbReference type="InterPro" id="IPR035965">
    <property type="entry name" value="PAS-like_dom_sf"/>
</dbReference>
<evidence type="ECO:0000256" key="11">
    <source>
        <dbReference type="PROSITE-ProRule" id="PRU00169"/>
    </source>
</evidence>
<dbReference type="KEGG" id="scor:J3U87_20585"/>
<dbReference type="InterPro" id="IPR005467">
    <property type="entry name" value="His_kinase_dom"/>
</dbReference>
<keyword evidence="3 11" id="KW-0597">Phosphoprotein</keyword>
<keyword evidence="7" id="KW-0067">ATP-binding</keyword>
<dbReference type="SMART" id="SM00091">
    <property type="entry name" value="PAS"/>
    <property type="match status" value="2"/>
</dbReference>
<dbReference type="InterPro" id="IPR003594">
    <property type="entry name" value="HATPase_dom"/>
</dbReference>
<keyword evidence="8" id="KW-0902">Two-component regulatory system</keyword>
<dbReference type="InterPro" id="IPR003661">
    <property type="entry name" value="HisK_dim/P_dom"/>
</dbReference>
<evidence type="ECO:0000256" key="7">
    <source>
        <dbReference type="ARBA" id="ARBA00022840"/>
    </source>
</evidence>
<feature type="domain" description="PAS" evidence="14">
    <location>
        <begin position="16"/>
        <end position="71"/>
    </location>
</feature>
<dbReference type="PANTHER" id="PTHR43065">
    <property type="entry name" value="SENSOR HISTIDINE KINASE"/>
    <property type="match status" value="1"/>
</dbReference>
<dbReference type="Gene3D" id="3.30.450.20">
    <property type="entry name" value="PAS domain"/>
    <property type="match status" value="2"/>
</dbReference>
<dbReference type="CDD" id="cd00156">
    <property type="entry name" value="REC"/>
    <property type="match status" value="1"/>
</dbReference>
<dbReference type="PANTHER" id="PTHR43065:SF42">
    <property type="entry name" value="TWO-COMPONENT SENSOR PPRA"/>
    <property type="match status" value="1"/>
</dbReference>
<feature type="domain" description="PAC" evidence="15">
    <location>
        <begin position="76"/>
        <end position="128"/>
    </location>
</feature>
<dbReference type="Pfam" id="PF00512">
    <property type="entry name" value="HisKA"/>
    <property type="match status" value="1"/>
</dbReference>
<dbReference type="PRINTS" id="PR00344">
    <property type="entry name" value="BCTRLSENSOR"/>
</dbReference>
<comment type="function">
    <text evidence="9">Putative oxygen sensor; modulates the activity of FixJ, a transcriptional activator of nitrogen fixation fixK gene. FixL probably acts as a kinase that phosphorylates FixJ.</text>
</comment>
<dbReference type="EMBL" id="CP071793">
    <property type="protein sequence ID" value="QTD47991.1"/>
    <property type="molecule type" value="Genomic_DNA"/>
</dbReference>
<evidence type="ECO:0000256" key="6">
    <source>
        <dbReference type="ARBA" id="ARBA00022777"/>
    </source>
</evidence>
<dbReference type="CDD" id="cd00130">
    <property type="entry name" value="PAS"/>
    <property type="match status" value="2"/>
</dbReference>
<accession>A0A8A4TGS4</accession>
<name>A0A8A4TGS4_SULCO</name>
<feature type="modified residue" description="4-aspartylphosphate" evidence="11">
    <location>
        <position position="564"/>
    </location>
</feature>
<proteinExistence type="predicted"/>
<evidence type="ECO:0000313" key="17">
    <source>
        <dbReference type="Proteomes" id="UP000663929"/>
    </source>
</evidence>
<gene>
    <name evidence="16" type="ORF">J3U87_20585</name>
</gene>
<organism evidence="16 17">
    <name type="scientific">Sulfidibacter corallicola</name>
    <dbReference type="NCBI Taxonomy" id="2818388"/>
    <lineage>
        <taxon>Bacteria</taxon>
        <taxon>Pseudomonadati</taxon>
        <taxon>Acidobacteriota</taxon>
        <taxon>Holophagae</taxon>
        <taxon>Acanthopleuribacterales</taxon>
        <taxon>Acanthopleuribacteraceae</taxon>
        <taxon>Sulfidibacter</taxon>
    </lineage>
</organism>
<feature type="domain" description="Histidine kinase" evidence="12">
    <location>
        <begin position="270"/>
        <end position="494"/>
    </location>
</feature>
<evidence type="ECO:0000256" key="1">
    <source>
        <dbReference type="ARBA" id="ARBA00000085"/>
    </source>
</evidence>
<dbReference type="Gene3D" id="1.10.287.130">
    <property type="match status" value="1"/>
</dbReference>
<dbReference type="InterPro" id="IPR036890">
    <property type="entry name" value="HATPase_C_sf"/>
</dbReference>
<feature type="domain" description="PAC" evidence="15">
    <location>
        <begin position="206"/>
        <end position="257"/>
    </location>
</feature>
<evidence type="ECO:0000256" key="4">
    <source>
        <dbReference type="ARBA" id="ARBA00022679"/>
    </source>
</evidence>
<dbReference type="NCBIfam" id="TIGR00229">
    <property type="entry name" value="sensory_box"/>
    <property type="match status" value="2"/>
</dbReference>
<protein>
    <recommendedName>
        <fullName evidence="10">Sensor protein FixL</fullName>
        <ecNumber evidence="2">2.7.13.3</ecNumber>
    </recommendedName>
</protein>
<keyword evidence="4" id="KW-0808">Transferase</keyword>
<dbReference type="SMART" id="SM00388">
    <property type="entry name" value="HisKA"/>
    <property type="match status" value="1"/>
</dbReference>
<dbReference type="PROSITE" id="PS50109">
    <property type="entry name" value="HIS_KIN"/>
    <property type="match status" value="1"/>
</dbReference>
<dbReference type="SMART" id="SM00448">
    <property type="entry name" value="REC"/>
    <property type="match status" value="1"/>
</dbReference>
<dbReference type="AlphaFoldDB" id="A0A8A4TGS4"/>
<feature type="domain" description="Response regulatory" evidence="13">
    <location>
        <begin position="513"/>
        <end position="629"/>
    </location>
</feature>
<evidence type="ECO:0000259" key="14">
    <source>
        <dbReference type="PROSITE" id="PS50112"/>
    </source>
</evidence>
<evidence type="ECO:0000313" key="16">
    <source>
        <dbReference type="EMBL" id="QTD47991.1"/>
    </source>
</evidence>
<evidence type="ECO:0000256" key="9">
    <source>
        <dbReference type="ARBA" id="ARBA00059827"/>
    </source>
</evidence>
<dbReference type="Pfam" id="PF02518">
    <property type="entry name" value="HATPase_c"/>
    <property type="match status" value="1"/>
</dbReference>
<dbReference type="Proteomes" id="UP000663929">
    <property type="component" value="Chromosome"/>
</dbReference>
<dbReference type="InterPro" id="IPR013767">
    <property type="entry name" value="PAS_fold"/>
</dbReference>
<evidence type="ECO:0000256" key="8">
    <source>
        <dbReference type="ARBA" id="ARBA00023012"/>
    </source>
</evidence>
<sequence>MARFCEIFKNMGLVGFVLDANGRVMYANPYLCSLLHVDETKLLGSDWFAEWILADQADELRALFRESWQSDSTGLAQVEYPALRKEREVVVLSLQQSMFFDREGQRLGLVFVGEEVTGRRALEEALIENETIKSIVFDNALDAVITVDQNGTIASFNKAAEHLFGYTVREVLERNVSMLMPEPYRSQHDSYIQRYLESGNPKIIGKGREALGLRKDGQTFPLYLSVSREAQIGGKKIFVGIVRDLSKEKQVEAQLRQAQKMEAIGTLAGGIAHDFNNILGGIFGYVELMLEDAEDGSYLKEDLQEMMKACVRGKELVQQILTFSRQDQPRREPVHLQPVVKESLKLLRATLPSTIEIHRDIDPNLGTVAVDPTQIHQVMMNLCTNAYHAMRESGGILTVRLSHVVFDETHNFEVRNLPFGHYALLSVADTGVGMSEQTMARIFDPFFTTKRLGEGTGMGLSVVHGIVENHEGTIQVESELGRGTCFKVYLPIRNGNVGAGESQDTTSRRGREHIYLVEDDPFLLKVQGRLLDRQGYRVTSFKNGSEALEAFLARPGEADLVISDQTMPKLAGVDLAKSLLKHRPNLPVILTTGFSDVLSLEETQRMGVRDLLMKPVKKEALMEAIRKIFDE</sequence>
<dbReference type="InterPro" id="IPR001789">
    <property type="entry name" value="Sig_transdc_resp-reg_receiver"/>
</dbReference>
<dbReference type="InterPro" id="IPR000700">
    <property type="entry name" value="PAS-assoc_C"/>
</dbReference>
<evidence type="ECO:0000259" key="13">
    <source>
        <dbReference type="PROSITE" id="PS50110"/>
    </source>
</evidence>
<dbReference type="Gene3D" id="3.30.565.10">
    <property type="entry name" value="Histidine kinase-like ATPase, C-terminal domain"/>
    <property type="match status" value="1"/>
</dbReference>
<evidence type="ECO:0000256" key="2">
    <source>
        <dbReference type="ARBA" id="ARBA00012438"/>
    </source>
</evidence>
<evidence type="ECO:0000256" key="5">
    <source>
        <dbReference type="ARBA" id="ARBA00022741"/>
    </source>
</evidence>
<keyword evidence="5" id="KW-0547">Nucleotide-binding</keyword>
<dbReference type="SUPFAM" id="SSF52172">
    <property type="entry name" value="CheY-like"/>
    <property type="match status" value="1"/>
</dbReference>
<dbReference type="PROSITE" id="PS50113">
    <property type="entry name" value="PAC"/>
    <property type="match status" value="2"/>
</dbReference>
<comment type="catalytic activity">
    <reaction evidence="1">
        <text>ATP + protein L-histidine = ADP + protein N-phospho-L-histidine.</text>
        <dbReference type="EC" id="2.7.13.3"/>
    </reaction>
</comment>
<evidence type="ECO:0000256" key="10">
    <source>
        <dbReference type="ARBA" id="ARBA00070616"/>
    </source>
</evidence>
<evidence type="ECO:0000256" key="3">
    <source>
        <dbReference type="ARBA" id="ARBA00022553"/>
    </source>
</evidence>
<dbReference type="InterPro" id="IPR013656">
    <property type="entry name" value="PAS_4"/>
</dbReference>
<dbReference type="InterPro" id="IPR011006">
    <property type="entry name" value="CheY-like_superfamily"/>
</dbReference>
<dbReference type="PROSITE" id="PS50112">
    <property type="entry name" value="PAS"/>
    <property type="match status" value="2"/>
</dbReference>
<evidence type="ECO:0000259" key="15">
    <source>
        <dbReference type="PROSITE" id="PS50113"/>
    </source>
</evidence>
<evidence type="ECO:0000259" key="12">
    <source>
        <dbReference type="PROSITE" id="PS50109"/>
    </source>
</evidence>
<dbReference type="SUPFAM" id="SSF55874">
    <property type="entry name" value="ATPase domain of HSP90 chaperone/DNA topoisomerase II/histidine kinase"/>
    <property type="match status" value="1"/>
</dbReference>
<dbReference type="SUPFAM" id="SSF55785">
    <property type="entry name" value="PYP-like sensor domain (PAS domain)"/>
    <property type="match status" value="2"/>
</dbReference>
<dbReference type="EC" id="2.7.13.3" evidence="2"/>
<dbReference type="Pfam" id="PF08448">
    <property type="entry name" value="PAS_4"/>
    <property type="match status" value="1"/>
</dbReference>
<dbReference type="Pfam" id="PF00989">
    <property type="entry name" value="PAS"/>
    <property type="match status" value="1"/>
</dbReference>
<dbReference type="Gene3D" id="3.40.50.2300">
    <property type="match status" value="1"/>
</dbReference>
<keyword evidence="17" id="KW-1185">Reference proteome</keyword>
<dbReference type="GO" id="GO:0000155">
    <property type="term" value="F:phosphorelay sensor kinase activity"/>
    <property type="evidence" value="ECO:0007669"/>
    <property type="project" value="InterPro"/>
</dbReference>
<dbReference type="SMART" id="SM00387">
    <property type="entry name" value="HATPase_c"/>
    <property type="match status" value="1"/>
</dbReference>
<reference evidence="16" key="1">
    <citation type="submission" date="2021-03" db="EMBL/GenBank/DDBJ databases">
        <title>Acanthopleuribacteraceae sp. M133.</title>
        <authorList>
            <person name="Wang G."/>
        </authorList>
    </citation>
    <scope>NUCLEOTIDE SEQUENCE</scope>
    <source>
        <strain evidence="16">M133</strain>
    </source>
</reference>
<dbReference type="InterPro" id="IPR004358">
    <property type="entry name" value="Sig_transdc_His_kin-like_C"/>
</dbReference>
<dbReference type="InterPro" id="IPR036097">
    <property type="entry name" value="HisK_dim/P_sf"/>
</dbReference>